<protein>
    <submittedName>
        <fullName evidence="2">Uncharacterized protein</fullName>
    </submittedName>
</protein>
<dbReference type="RefSeq" id="WP_280576582.1">
    <property type="nucleotide sequence ID" value="NZ_JARXRO010000001.1"/>
</dbReference>
<organism evidence="2 3">
    <name type="scientific">Luteimonas kalidii</name>
    <dbReference type="NCBI Taxonomy" id="3042025"/>
    <lineage>
        <taxon>Bacteria</taxon>
        <taxon>Pseudomonadati</taxon>
        <taxon>Pseudomonadota</taxon>
        <taxon>Gammaproteobacteria</taxon>
        <taxon>Lysobacterales</taxon>
        <taxon>Lysobacteraceae</taxon>
        <taxon>Luteimonas</taxon>
    </lineage>
</organism>
<dbReference type="Proteomes" id="UP001156873">
    <property type="component" value="Unassembled WGS sequence"/>
</dbReference>
<evidence type="ECO:0000313" key="3">
    <source>
        <dbReference type="Proteomes" id="UP001156873"/>
    </source>
</evidence>
<evidence type="ECO:0000256" key="1">
    <source>
        <dbReference type="SAM" id="MobiDB-lite"/>
    </source>
</evidence>
<evidence type="ECO:0000313" key="2">
    <source>
        <dbReference type="EMBL" id="MDH5832408.1"/>
    </source>
</evidence>
<accession>A0ABT6JPK8</accession>
<feature type="region of interest" description="Disordered" evidence="1">
    <location>
        <begin position="49"/>
        <end position="88"/>
    </location>
</feature>
<name>A0ABT6JPK8_9GAMM</name>
<dbReference type="EMBL" id="JARXRO010000001">
    <property type="protein sequence ID" value="MDH5832408.1"/>
    <property type="molecule type" value="Genomic_DNA"/>
</dbReference>
<feature type="compositionally biased region" description="Basic and acidic residues" evidence="1">
    <location>
        <begin position="49"/>
        <end position="62"/>
    </location>
</feature>
<reference evidence="2 3" key="1">
    <citation type="submission" date="2023-04" db="EMBL/GenBank/DDBJ databases">
        <title>Luteimonas sp. M1R5S59.</title>
        <authorList>
            <person name="Sun J.-Q."/>
        </authorList>
    </citation>
    <scope>NUCLEOTIDE SEQUENCE [LARGE SCALE GENOMIC DNA]</scope>
    <source>
        <strain evidence="2 3">M1R5S59</strain>
    </source>
</reference>
<sequence length="133" mass="14006">MSALPLRDCRRLLRSAFLALLVLGMVVNPTLAAVGEVHAIDHAAAAWDHDRGGHAHSTDTHDHHHGHPGGQPDPDHATGAHGLMHQGGTVSFGLPEADVVVSDASPCGPLLPEFRRRALPGDCPSLPFRPPIA</sequence>
<gene>
    <name evidence="2" type="ORF">QFW81_00475</name>
</gene>
<comment type="caution">
    <text evidence="2">The sequence shown here is derived from an EMBL/GenBank/DDBJ whole genome shotgun (WGS) entry which is preliminary data.</text>
</comment>
<keyword evidence="3" id="KW-1185">Reference proteome</keyword>
<proteinExistence type="predicted"/>